<evidence type="ECO:0000256" key="2">
    <source>
        <dbReference type="SAM" id="Phobius"/>
    </source>
</evidence>
<dbReference type="Proteomes" id="UP000703269">
    <property type="component" value="Unassembled WGS sequence"/>
</dbReference>
<keyword evidence="2" id="KW-0812">Transmembrane</keyword>
<gene>
    <name evidence="4" type="ORF">PsYK624_004030</name>
</gene>
<reference evidence="4 5" key="1">
    <citation type="submission" date="2021-08" db="EMBL/GenBank/DDBJ databases">
        <title>Draft Genome Sequence of Phanerochaete sordida strain YK-624.</title>
        <authorList>
            <person name="Mori T."/>
            <person name="Dohra H."/>
            <person name="Suzuki T."/>
            <person name="Kawagishi H."/>
            <person name="Hirai H."/>
        </authorList>
    </citation>
    <scope>NUCLEOTIDE SEQUENCE [LARGE SCALE GENOMIC DNA]</scope>
    <source>
        <strain evidence="4 5">YK-624</strain>
    </source>
</reference>
<feature type="transmembrane region" description="Helical" evidence="2">
    <location>
        <begin position="153"/>
        <end position="174"/>
    </location>
</feature>
<name>A0A9P3L851_9APHY</name>
<comment type="caution">
    <text evidence="4">The sequence shown here is derived from an EMBL/GenBank/DDBJ whole genome shotgun (WGS) entry which is preliminary data.</text>
</comment>
<sequence length="365" mass="39626">MFAPVVAVLLLLQVCVLRAGVLAAPTPITRDADPVSPFFKFKPQTAGALALPPHRPVAAAGFADPQDPPPLSTGAASDPSATPAASDAAQSASQAASSSVVASSAPASSSSDSSSAASSSSALGHVKCEQRSSLVHSLEHQHFELKQHPFEHLGFFFLFFLLFHFLFYFLFLGFDLVQHGVRLAVLGDCRCAEHRFVLCTIECIITHCLFGIIGIGIIISVFNTLHICICICICFVVVGDTVLHLQCYHIIRCVSQRVIIFLVIVRDCAHVDLLVVLRHCSVLLDLFGRVSVIHLLLVGPSCVSDRCTKQLVGCLCFLCERLCCHFVGSLSTPFQHRVVKLLELFSEPLQQLCYLAFQLNCRLVV</sequence>
<organism evidence="4 5">
    <name type="scientific">Phanerochaete sordida</name>
    <dbReference type="NCBI Taxonomy" id="48140"/>
    <lineage>
        <taxon>Eukaryota</taxon>
        <taxon>Fungi</taxon>
        <taxon>Dikarya</taxon>
        <taxon>Basidiomycota</taxon>
        <taxon>Agaricomycotina</taxon>
        <taxon>Agaricomycetes</taxon>
        <taxon>Polyporales</taxon>
        <taxon>Phanerochaetaceae</taxon>
        <taxon>Phanerochaete</taxon>
    </lineage>
</organism>
<protein>
    <submittedName>
        <fullName evidence="4">Uncharacterized protein</fullName>
    </submittedName>
</protein>
<evidence type="ECO:0000256" key="3">
    <source>
        <dbReference type="SAM" id="SignalP"/>
    </source>
</evidence>
<evidence type="ECO:0000313" key="5">
    <source>
        <dbReference type="Proteomes" id="UP000703269"/>
    </source>
</evidence>
<feature type="region of interest" description="Disordered" evidence="1">
    <location>
        <begin position="58"/>
        <end position="88"/>
    </location>
</feature>
<proteinExistence type="predicted"/>
<dbReference type="EMBL" id="BPQB01000001">
    <property type="protein sequence ID" value="GJE84327.1"/>
    <property type="molecule type" value="Genomic_DNA"/>
</dbReference>
<dbReference type="AlphaFoldDB" id="A0A9P3L851"/>
<feature type="chain" id="PRO_5040269155" evidence="3">
    <location>
        <begin position="24"/>
        <end position="365"/>
    </location>
</feature>
<keyword evidence="3" id="KW-0732">Signal</keyword>
<feature type="transmembrane region" description="Helical" evidence="2">
    <location>
        <begin position="195"/>
        <end position="218"/>
    </location>
</feature>
<accession>A0A9P3L851</accession>
<feature type="compositionally biased region" description="Low complexity" evidence="1">
    <location>
        <begin position="75"/>
        <end position="88"/>
    </location>
</feature>
<keyword evidence="2" id="KW-0472">Membrane</keyword>
<keyword evidence="2" id="KW-1133">Transmembrane helix</keyword>
<evidence type="ECO:0000256" key="1">
    <source>
        <dbReference type="SAM" id="MobiDB-lite"/>
    </source>
</evidence>
<feature type="signal peptide" evidence="3">
    <location>
        <begin position="1"/>
        <end position="23"/>
    </location>
</feature>
<evidence type="ECO:0000313" key="4">
    <source>
        <dbReference type="EMBL" id="GJE84327.1"/>
    </source>
</evidence>
<feature type="transmembrane region" description="Helical" evidence="2">
    <location>
        <begin position="224"/>
        <end position="243"/>
    </location>
</feature>
<keyword evidence="5" id="KW-1185">Reference proteome</keyword>